<feature type="compositionally biased region" description="Basic residues" evidence="1">
    <location>
        <begin position="22"/>
        <end position="40"/>
    </location>
</feature>
<protein>
    <submittedName>
        <fullName evidence="2">Uncharacterized protein</fullName>
    </submittedName>
</protein>
<reference evidence="2" key="1">
    <citation type="submission" date="2023-08" db="EMBL/GenBank/DDBJ databases">
        <title>A de novo genome assembly of Solanum verrucosum Schlechtendal, a Mexican diploid species geographically isolated from the other diploid A-genome species in potato relatives.</title>
        <authorList>
            <person name="Hosaka K."/>
        </authorList>
    </citation>
    <scope>NUCLEOTIDE SEQUENCE</scope>
    <source>
        <tissue evidence="2">Young leaves</tissue>
    </source>
</reference>
<organism evidence="2 3">
    <name type="scientific">Solanum verrucosum</name>
    <dbReference type="NCBI Taxonomy" id="315347"/>
    <lineage>
        <taxon>Eukaryota</taxon>
        <taxon>Viridiplantae</taxon>
        <taxon>Streptophyta</taxon>
        <taxon>Embryophyta</taxon>
        <taxon>Tracheophyta</taxon>
        <taxon>Spermatophyta</taxon>
        <taxon>Magnoliopsida</taxon>
        <taxon>eudicotyledons</taxon>
        <taxon>Gunneridae</taxon>
        <taxon>Pentapetalae</taxon>
        <taxon>asterids</taxon>
        <taxon>lamiids</taxon>
        <taxon>Solanales</taxon>
        <taxon>Solanaceae</taxon>
        <taxon>Solanoideae</taxon>
        <taxon>Solaneae</taxon>
        <taxon>Solanum</taxon>
    </lineage>
</organism>
<dbReference type="Proteomes" id="UP001234989">
    <property type="component" value="Chromosome 11"/>
</dbReference>
<feature type="compositionally biased region" description="Basic and acidic residues" evidence="1">
    <location>
        <begin position="1"/>
        <end position="16"/>
    </location>
</feature>
<evidence type="ECO:0000313" key="3">
    <source>
        <dbReference type="Proteomes" id="UP001234989"/>
    </source>
</evidence>
<gene>
    <name evidence="2" type="ORF">MTR67_048882</name>
</gene>
<evidence type="ECO:0000313" key="2">
    <source>
        <dbReference type="EMBL" id="WMV55497.1"/>
    </source>
</evidence>
<evidence type="ECO:0000256" key="1">
    <source>
        <dbReference type="SAM" id="MobiDB-lite"/>
    </source>
</evidence>
<name>A0AAF0UZS8_SOLVR</name>
<accession>A0AAF0UZS8</accession>
<proteinExistence type="predicted"/>
<sequence>MLTQANREEGERRRSVESGNHFQKKNKCSIRKNIGHKRTCPVRNAS</sequence>
<feature type="region of interest" description="Disordered" evidence="1">
    <location>
        <begin position="1"/>
        <end position="46"/>
    </location>
</feature>
<keyword evidence="3" id="KW-1185">Reference proteome</keyword>
<dbReference type="AlphaFoldDB" id="A0AAF0UZS8"/>
<dbReference type="EMBL" id="CP133622">
    <property type="protein sequence ID" value="WMV55497.1"/>
    <property type="molecule type" value="Genomic_DNA"/>
</dbReference>